<name>A0A9P0BDP8_BRAAE</name>
<keyword evidence="3" id="KW-1185">Reference proteome</keyword>
<protein>
    <submittedName>
        <fullName evidence="2">Uncharacterized protein</fullName>
    </submittedName>
</protein>
<evidence type="ECO:0000313" key="2">
    <source>
        <dbReference type="EMBL" id="CAH0559932.1"/>
    </source>
</evidence>
<gene>
    <name evidence="2" type="ORF">MELIAE_LOCUS9799</name>
</gene>
<dbReference type="AlphaFoldDB" id="A0A9P0BDP8"/>
<feature type="region of interest" description="Disordered" evidence="1">
    <location>
        <begin position="1"/>
        <end position="23"/>
    </location>
</feature>
<dbReference type="EMBL" id="OV121138">
    <property type="protein sequence ID" value="CAH0559932.1"/>
    <property type="molecule type" value="Genomic_DNA"/>
</dbReference>
<dbReference type="OrthoDB" id="6578444at2759"/>
<proteinExistence type="predicted"/>
<dbReference type="Proteomes" id="UP001154078">
    <property type="component" value="Chromosome 7"/>
</dbReference>
<organism evidence="2 3">
    <name type="scientific">Brassicogethes aeneus</name>
    <name type="common">Rape pollen beetle</name>
    <name type="synonym">Meligethes aeneus</name>
    <dbReference type="NCBI Taxonomy" id="1431903"/>
    <lineage>
        <taxon>Eukaryota</taxon>
        <taxon>Metazoa</taxon>
        <taxon>Ecdysozoa</taxon>
        <taxon>Arthropoda</taxon>
        <taxon>Hexapoda</taxon>
        <taxon>Insecta</taxon>
        <taxon>Pterygota</taxon>
        <taxon>Neoptera</taxon>
        <taxon>Endopterygota</taxon>
        <taxon>Coleoptera</taxon>
        <taxon>Polyphaga</taxon>
        <taxon>Cucujiformia</taxon>
        <taxon>Nitidulidae</taxon>
        <taxon>Meligethinae</taxon>
        <taxon>Brassicogethes</taxon>
    </lineage>
</organism>
<accession>A0A9P0BDP8</accession>
<sequence length="298" mass="35015">MAEEEEVEVTNEIPETHSGPIYKNLPRERKSYDFKRVQVMPGISRHFSTGYDQPINYCQAVPKLPEESSSEYIPMTYTFRIPQFIVTKKVKNLVAKSPPFNILLDHTIGVIWCLLSPQSYNTPCGISQIQWAYNFLKTIKKNDGFPSKDIQELLKIMQRALIELYQKVYEEDYDNISKINKNIKQYDVFRETFDILELPFSLTYKEINQKGSEIIEDIRANRRPVLSFEELNKSIFEVVDELQNNDDCKIKRALATQFVYYKEEMANICKDHLENLRDLEMCLLEMFPCLFAKKNVIC</sequence>
<reference evidence="2" key="1">
    <citation type="submission" date="2021-12" db="EMBL/GenBank/DDBJ databases">
        <authorList>
            <person name="King R."/>
        </authorList>
    </citation>
    <scope>NUCLEOTIDE SEQUENCE</scope>
</reference>
<evidence type="ECO:0000256" key="1">
    <source>
        <dbReference type="SAM" id="MobiDB-lite"/>
    </source>
</evidence>
<evidence type="ECO:0000313" key="3">
    <source>
        <dbReference type="Proteomes" id="UP001154078"/>
    </source>
</evidence>